<dbReference type="Proteomes" id="UP000221165">
    <property type="component" value="Unassembled WGS sequence"/>
</dbReference>
<protein>
    <submittedName>
        <fullName evidence="2">Uncharacterized protein</fullName>
    </submittedName>
</protein>
<dbReference type="AlphaFoldDB" id="A0A2C6JRD0"/>
<comment type="caution">
    <text evidence="2">The sequence shown here is derived from an EMBL/GenBank/DDBJ whole genome shotgun (WGS) entry which is preliminary data.</text>
</comment>
<dbReference type="VEuPathDB" id="ToxoDB:CSUI_008017"/>
<name>A0A2C6JRD0_9APIC</name>
<sequence length="96" mass="10532">MPRDCLSYVRHDATALESRFQTGQCSDEALIRLSPARPTTQARPCSGAAGPAPASLAVNESVNSVVERTAHVWQQRQACAPTNQRWRRPDPTSESQ</sequence>
<organism evidence="2 3">
    <name type="scientific">Cystoisospora suis</name>
    <dbReference type="NCBI Taxonomy" id="483139"/>
    <lineage>
        <taxon>Eukaryota</taxon>
        <taxon>Sar</taxon>
        <taxon>Alveolata</taxon>
        <taxon>Apicomplexa</taxon>
        <taxon>Conoidasida</taxon>
        <taxon>Coccidia</taxon>
        <taxon>Eucoccidiorida</taxon>
        <taxon>Eimeriorina</taxon>
        <taxon>Sarcocystidae</taxon>
        <taxon>Cystoisospora</taxon>
    </lineage>
</organism>
<feature type="compositionally biased region" description="Basic and acidic residues" evidence="1">
    <location>
        <begin position="87"/>
        <end position="96"/>
    </location>
</feature>
<evidence type="ECO:0000313" key="2">
    <source>
        <dbReference type="EMBL" id="PHJ18161.1"/>
    </source>
</evidence>
<dbReference type="EMBL" id="MIGC01004367">
    <property type="protein sequence ID" value="PHJ18161.1"/>
    <property type="molecule type" value="Genomic_DNA"/>
</dbReference>
<accession>A0A2C6JRD0</accession>
<dbReference type="RefSeq" id="XP_067919870.1">
    <property type="nucleotide sequence ID" value="XM_068068157.1"/>
</dbReference>
<dbReference type="GeneID" id="94431368"/>
<gene>
    <name evidence="2" type="ORF">CSUI_008017</name>
</gene>
<reference evidence="2 3" key="1">
    <citation type="journal article" date="2017" name="Int. J. Parasitol.">
        <title>The genome of the protozoan parasite Cystoisospora suis and a reverse vaccinology approach to identify vaccine candidates.</title>
        <authorList>
            <person name="Palmieri N."/>
            <person name="Shrestha A."/>
            <person name="Ruttkowski B."/>
            <person name="Beck T."/>
            <person name="Vogl C."/>
            <person name="Tomley F."/>
            <person name="Blake D.P."/>
            <person name="Joachim A."/>
        </authorList>
    </citation>
    <scope>NUCLEOTIDE SEQUENCE [LARGE SCALE GENOMIC DNA]</scope>
    <source>
        <strain evidence="2 3">Wien I</strain>
    </source>
</reference>
<evidence type="ECO:0000256" key="1">
    <source>
        <dbReference type="SAM" id="MobiDB-lite"/>
    </source>
</evidence>
<proteinExistence type="predicted"/>
<feature type="region of interest" description="Disordered" evidence="1">
    <location>
        <begin position="76"/>
        <end position="96"/>
    </location>
</feature>
<keyword evidence="3" id="KW-1185">Reference proteome</keyword>
<evidence type="ECO:0000313" key="3">
    <source>
        <dbReference type="Proteomes" id="UP000221165"/>
    </source>
</evidence>